<feature type="repeat" description="ANK" evidence="3">
    <location>
        <begin position="143"/>
        <end position="175"/>
    </location>
</feature>
<dbReference type="PATRIC" id="fig|360102.15.peg.1090"/>
<dbReference type="HOGENOM" id="CLU_090348_0_0_6"/>
<dbReference type="SUPFAM" id="SSF48403">
    <property type="entry name" value="Ankyrin repeat"/>
    <property type="match status" value="1"/>
</dbReference>
<dbReference type="KEGG" id="ypa:YPA_2440"/>
<sequence length="218" mass="23849" precursor="true">MTKISTAFTDPLVMPIADAIAHGERQQIHHLANKALLQQRGDRLITLMQWAIFNQQPTSLVALIQEHADPSQSGIQGDTAWHTAASVQDACYMRILLEGHQPPNTRNSVTLAVPLALAVMAGREIQVGLLLAAGVDPNLADRMGDTPLHIAGKTNAPGLALQLLTAGADPKLRNKQGATFQQYLAMTPLDIQHIDIQQEYQELNDWLRGNDFAEVDEQ</sequence>
<dbReference type="PROSITE" id="PS50297">
    <property type="entry name" value="ANK_REP_REGION"/>
    <property type="match status" value="1"/>
</dbReference>
<proteinExistence type="predicted"/>
<evidence type="ECO:0000313" key="4">
    <source>
        <dbReference type="EMBL" id="ABG14405.1"/>
    </source>
</evidence>
<reference evidence="4 5" key="1">
    <citation type="journal article" date="2006" name="J. Bacteriol.">
        <title>Complete genome sequence of Yersinia pestis strains Antiqua and Nepal516: evidence of gene reduction in an emerging pathogen.</title>
        <authorList>
            <person name="Chain P.S."/>
            <person name="Hu P."/>
            <person name="Malfatti S.A."/>
            <person name="Radnedge L."/>
            <person name="Larimer F."/>
            <person name="Vergez L.M."/>
            <person name="Worsham P."/>
            <person name="Chu M.C."/>
            <person name="Andersen G.L."/>
        </authorList>
    </citation>
    <scope>NUCLEOTIDE SEQUENCE [LARGE SCALE GENOMIC DNA]</scope>
    <source>
        <strain evidence="4 5">Antiqua</strain>
    </source>
</reference>
<evidence type="ECO:0000256" key="1">
    <source>
        <dbReference type="ARBA" id="ARBA00022737"/>
    </source>
</evidence>
<keyword evidence="2 3" id="KW-0040">ANK repeat</keyword>
<keyword evidence="1" id="KW-0677">Repeat</keyword>
<dbReference type="PANTHER" id="PTHR24201">
    <property type="entry name" value="ANK_REP_REGION DOMAIN-CONTAINING PROTEIN"/>
    <property type="match status" value="1"/>
</dbReference>
<dbReference type="PROSITE" id="PS50088">
    <property type="entry name" value="ANK_REPEAT"/>
    <property type="match status" value="1"/>
</dbReference>
<dbReference type="AlphaFoldDB" id="A0A0E1NX97"/>
<gene>
    <name evidence="4" type="ordered locus">YPA_2440</name>
</gene>
<dbReference type="InterPro" id="IPR036770">
    <property type="entry name" value="Ankyrin_rpt-contain_sf"/>
</dbReference>
<dbReference type="RefSeq" id="WP_002209667.1">
    <property type="nucleotide sequence ID" value="NC_008150.1"/>
</dbReference>
<name>A0A0E1NX97_YERPA</name>
<evidence type="ECO:0000256" key="3">
    <source>
        <dbReference type="PROSITE-ProRule" id="PRU00023"/>
    </source>
</evidence>
<dbReference type="SMART" id="SM00248">
    <property type="entry name" value="ANK"/>
    <property type="match status" value="4"/>
</dbReference>
<evidence type="ECO:0000313" key="5">
    <source>
        <dbReference type="Proteomes" id="UP000001971"/>
    </source>
</evidence>
<dbReference type="EMBL" id="CP000308">
    <property type="protein sequence ID" value="ABG14405.1"/>
    <property type="molecule type" value="Genomic_DNA"/>
</dbReference>
<dbReference type="InterPro" id="IPR002110">
    <property type="entry name" value="Ankyrin_rpt"/>
</dbReference>
<dbReference type="Gene3D" id="1.25.40.20">
    <property type="entry name" value="Ankyrin repeat-containing domain"/>
    <property type="match status" value="1"/>
</dbReference>
<dbReference type="InterPro" id="IPR050776">
    <property type="entry name" value="Ank_Repeat/CDKN_Inhibitor"/>
</dbReference>
<organism evidence="4 5">
    <name type="scientific">Yersinia pestis bv. Antiqua (strain Antiqua)</name>
    <dbReference type="NCBI Taxonomy" id="360102"/>
    <lineage>
        <taxon>Bacteria</taxon>
        <taxon>Pseudomonadati</taxon>
        <taxon>Pseudomonadota</taxon>
        <taxon>Gammaproteobacteria</taxon>
        <taxon>Enterobacterales</taxon>
        <taxon>Yersiniaceae</taxon>
        <taxon>Yersinia</taxon>
    </lineage>
</organism>
<protein>
    <submittedName>
        <fullName evidence="4">Putative phospholipase A accessory protein</fullName>
    </submittedName>
</protein>
<evidence type="ECO:0000256" key="2">
    <source>
        <dbReference type="ARBA" id="ARBA00023043"/>
    </source>
</evidence>
<dbReference type="Proteomes" id="UP000001971">
    <property type="component" value="Chromosome"/>
</dbReference>
<accession>A0A0E1NX97</accession>
<dbReference type="Pfam" id="PF00023">
    <property type="entry name" value="Ank"/>
    <property type="match status" value="1"/>
</dbReference>
<dbReference type="GeneID" id="57975984"/>